<gene>
    <name evidence="2" type="ORF">LTRI10_LOCUS43292</name>
</gene>
<protein>
    <submittedName>
        <fullName evidence="2">Uncharacterized protein</fullName>
    </submittedName>
</protein>
<accession>A0AAV2FY76</accession>
<keyword evidence="3" id="KW-1185">Reference proteome</keyword>
<proteinExistence type="predicted"/>
<reference evidence="2 3" key="1">
    <citation type="submission" date="2024-04" db="EMBL/GenBank/DDBJ databases">
        <authorList>
            <person name="Fracassetti M."/>
        </authorList>
    </citation>
    <scope>NUCLEOTIDE SEQUENCE [LARGE SCALE GENOMIC DNA]</scope>
</reference>
<feature type="compositionally biased region" description="Basic and acidic residues" evidence="1">
    <location>
        <begin position="88"/>
        <end position="101"/>
    </location>
</feature>
<dbReference type="EMBL" id="OZ034820">
    <property type="protein sequence ID" value="CAL1403353.1"/>
    <property type="molecule type" value="Genomic_DNA"/>
</dbReference>
<feature type="region of interest" description="Disordered" evidence="1">
    <location>
        <begin position="87"/>
        <end position="114"/>
    </location>
</feature>
<evidence type="ECO:0000313" key="3">
    <source>
        <dbReference type="Proteomes" id="UP001497516"/>
    </source>
</evidence>
<feature type="region of interest" description="Disordered" evidence="1">
    <location>
        <begin position="53"/>
        <end position="75"/>
    </location>
</feature>
<dbReference type="AlphaFoldDB" id="A0AAV2FY76"/>
<organism evidence="2 3">
    <name type="scientific">Linum trigynum</name>
    <dbReference type="NCBI Taxonomy" id="586398"/>
    <lineage>
        <taxon>Eukaryota</taxon>
        <taxon>Viridiplantae</taxon>
        <taxon>Streptophyta</taxon>
        <taxon>Embryophyta</taxon>
        <taxon>Tracheophyta</taxon>
        <taxon>Spermatophyta</taxon>
        <taxon>Magnoliopsida</taxon>
        <taxon>eudicotyledons</taxon>
        <taxon>Gunneridae</taxon>
        <taxon>Pentapetalae</taxon>
        <taxon>rosids</taxon>
        <taxon>fabids</taxon>
        <taxon>Malpighiales</taxon>
        <taxon>Linaceae</taxon>
        <taxon>Linum</taxon>
    </lineage>
</organism>
<name>A0AAV2FY76_9ROSI</name>
<sequence length="163" mass="18835">MYDVHRQQPIAVDGMTRTQYRRLLRKNSQQKRTYNMHTNVRVNNSAATGLRVTVSDSSKSLEKKEEAPTDDGYDAEMDESFIEEEMLELEHPRSKFDRNSKDDEDDDHNTSTTIQFASLPPVVVNNYILPMIFHFEVDGERRDGEIEAEIEEVDEASHEQAIA</sequence>
<evidence type="ECO:0000256" key="1">
    <source>
        <dbReference type="SAM" id="MobiDB-lite"/>
    </source>
</evidence>
<dbReference type="Proteomes" id="UP001497516">
    <property type="component" value="Chromosome 7"/>
</dbReference>
<evidence type="ECO:0000313" key="2">
    <source>
        <dbReference type="EMBL" id="CAL1403353.1"/>
    </source>
</evidence>